<reference evidence="1 2" key="1">
    <citation type="submission" date="2024-06" db="EMBL/GenBank/DDBJ databases">
        <title>Sorghum-associated microbial communities from plants grown in Nebraska, USA.</title>
        <authorList>
            <person name="Schachtman D."/>
        </authorList>
    </citation>
    <scope>NUCLEOTIDE SEQUENCE [LARGE SCALE GENOMIC DNA]</scope>
    <source>
        <strain evidence="1 2">1757</strain>
    </source>
</reference>
<name>A0ABV2PXK6_9GAMM</name>
<gene>
    <name evidence="1" type="ORF">ABIE04_001792</name>
</gene>
<evidence type="ECO:0000313" key="2">
    <source>
        <dbReference type="Proteomes" id="UP001549251"/>
    </source>
</evidence>
<comment type="caution">
    <text evidence="1">The sequence shown here is derived from an EMBL/GenBank/DDBJ whole genome shotgun (WGS) entry which is preliminary data.</text>
</comment>
<keyword evidence="2" id="KW-1185">Reference proteome</keyword>
<protein>
    <submittedName>
        <fullName evidence="1">Uncharacterized protein</fullName>
    </submittedName>
</protein>
<dbReference type="EMBL" id="JBEPSD010000001">
    <property type="protein sequence ID" value="MET4569465.1"/>
    <property type="molecule type" value="Genomic_DNA"/>
</dbReference>
<organism evidence="1 2">
    <name type="scientific">Rhodanobacter soli</name>
    <dbReference type="NCBI Taxonomy" id="590609"/>
    <lineage>
        <taxon>Bacteria</taxon>
        <taxon>Pseudomonadati</taxon>
        <taxon>Pseudomonadota</taxon>
        <taxon>Gammaproteobacteria</taxon>
        <taxon>Lysobacterales</taxon>
        <taxon>Rhodanobacteraceae</taxon>
        <taxon>Rhodanobacter</taxon>
    </lineage>
</organism>
<sequence>MVGCCTIGLTFRSRRTASPPLNSSVRLQERFRVSGKSTPACRPRSASPWFLRLASGWPACVARGRWGSSSQLARVCSFAHPLRLSHARCVATSPLRQRFVCRTQALTIPRSCSAFGVALSSSKVVLRCRLTGRSRRTASPPLNSSVRPHEQRPQQCACSSWSAYRRLVRAARAQSAPSHLVVLPTHERFHGGLGITRNELKDHSCSIRERPCH</sequence>
<dbReference type="Proteomes" id="UP001549251">
    <property type="component" value="Unassembled WGS sequence"/>
</dbReference>
<evidence type="ECO:0000313" key="1">
    <source>
        <dbReference type="EMBL" id="MET4569465.1"/>
    </source>
</evidence>
<accession>A0ABV2PXK6</accession>
<proteinExistence type="predicted"/>